<evidence type="ECO:0008006" key="3">
    <source>
        <dbReference type="Google" id="ProtNLM"/>
    </source>
</evidence>
<protein>
    <recommendedName>
        <fullName evidence="3">BED-type domain-containing protein</fullName>
    </recommendedName>
</protein>
<comment type="caution">
    <text evidence="1">The sequence shown here is derived from an EMBL/GenBank/DDBJ whole genome shotgun (WGS) entry which is preliminary data.</text>
</comment>
<proteinExistence type="predicted"/>
<dbReference type="PANTHER" id="PTHR46951">
    <property type="entry name" value="BED-TYPE DOMAIN-CONTAINING PROTEIN"/>
    <property type="match status" value="1"/>
</dbReference>
<dbReference type="PANTHER" id="PTHR46951:SF2">
    <property type="entry name" value="BED-TYPE DOMAIN-CONTAINING PROTEIN"/>
    <property type="match status" value="1"/>
</dbReference>
<evidence type="ECO:0000313" key="2">
    <source>
        <dbReference type="Proteomes" id="UP000288805"/>
    </source>
</evidence>
<gene>
    <name evidence="1" type="ORF">CK203_058739</name>
</gene>
<accession>A0A438GLG5</accession>
<sequence>MASRGGSHMPGQDLAWKYRSLVEGNKNGTICNFCGLLMKSGGITLFKFHLMHNDPHNNTKKSPRVPLEMREEIRLTVHDKNKAKAKAKKVVDIQEICAQLCGTIGANDTHLIDKDNEDEYAEDENVYIYPTDMHPDEWDAYRSGVHGSKSTEWEHQQYENIVGRNRKMGESSQPTGTPTTM</sequence>
<dbReference type="AlphaFoldDB" id="A0A438GLG5"/>
<dbReference type="EMBL" id="QGNW01000400">
    <property type="protein sequence ID" value="RVW73063.1"/>
    <property type="molecule type" value="Genomic_DNA"/>
</dbReference>
<reference evidence="1 2" key="1">
    <citation type="journal article" date="2018" name="PLoS Genet.">
        <title>Population sequencing reveals clonal diversity and ancestral inbreeding in the grapevine cultivar Chardonnay.</title>
        <authorList>
            <person name="Roach M.J."/>
            <person name="Johnson D.L."/>
            <person name="Bohlmann J."/>
            <person name="van Vuuren H.J."/>
            <person name="Jones S.J."/>
            <person name="Pretorius I.S."/>
            <person name="Schmidt S.A."/>
            <person name="Borneman A.R."/>
        </authorList>
    </citation>
    <scope>NUCLEOTIDE SEQUENCE [LARGE SCALE GENOMIC DNA]</scope>
    <source>
        <strain evidence="2">cv. Chardonnay</strain>
        <tissue evidence="1">Leaf</tissue>
    </source>
</reference>
<name>A0A438GLG5_VITVI</name>
<dbReference type="Proteomes" id="UP000288805">
    <property type="component" value="Unassembled WGS sequence"/>
</dbReference>
<evidence type="ECO:0000313" key="1">
    <source>
        <dbReference type="EMBL" id="RVW73063.1"/>
    </source>
</evidence>
<organism evidence="1 2">
    <name type="scientific">Vitis vinifera</name>
    <name type="common">Grape</name>
    <dbReference type="NCBI Taxonomy" id="29760"/>
    <lineage>
        <taxon>Eukaryota</taxon>
        <taxon>Viridiplantae</taxon>
        <taxon>Streptophyta</taxon>
        <taxon>Embryophyta</taxon>
        <taxon>Tracheophyta</taxon>
        <taxon>Spermatophyta</taxon>
        <taxon>Magnoliopsida</taxon>
        <taxon>eudicotyledons</taxon>
        <taxon>Gunneridae</taxon>
        <taxon>Pentapetalae</taxon>
        <taxon>rosids</taxon>
        <taxon>Vitales</taxon>
        <taxon>Vitaceae</taxon>
        <taxon>Viteae</taxon>
        <taxon>Vitis</taxon>
    </lineage>
</organism>